<sequence length="342" mass="39170">MAEKAPEECSDIVYSSANDLKFLRHGFVTVNGVPTSVLTCGRWLDEPLPEDDSKQILIIFIPGNPGAIEHYEEFMCALYEGLQRAVPIWGISHAGHTAPPPPVKLPKFSENEYLYSLEGQVRHKMVFLNTCVPRDRQLILIGHSIGCYIVLEILKRLPRLNVIRGILLFPIIERMSTTPQGQWMWPLLSYLRLPALFGVYALSYLSPQLQWRLLLWYFKDRPVPECVLRASLNLFHPECARQCMFMAKDELDSVTTLDIDSLKSHMHHLIFYYGSSDQWCPVSYYKDLKEMFPQGDVRLCQHGFEHAFVINNSREVGALVAGWILEGVLETPRDIHSKALLV</sequence>
<dbReference type="RefSeq" id="XP_022237134.1">
    <property type="nucleotide sequence ID" value="XM_022381426.1"/>
</dbReference>
<name>A0ABM1S0H9_LIMPO</name>
<proteinExistence type="inferred from homology"/>
<comment type="catalytic activity">
    <reaction evidence="8">
        <text>a cholesterol ester + H2O = cholesterol + a fatty acid + H(+)</text>
        <dbReference type="Rhea" id="RHEA:36403"/>
        <dbReference type="ChEBI" id="CHEBI:15377"/>
        <dbReference type="ChEBI" id="CHEBI:15378"/>
        <dbReference type="ChEBI" id="CHEBI:16113"/>
        <dbReference type="ChEBI" id="CHEBI:17002"/>
        <dbReference type="ChEBI" id="CHEBI:28868"/>
        <dbReference type="EC" id="3.1.1.13"/>
    </reaction>
    <physiologicalReaction direction="left-to-right" evidence="8">
        <dbReference type="Rhea" id="RHEA:36404"/>
    </physiologicalReaction>
</comment>
<dbReference type="PANTHER" id="PTHR13390">
    <property type="entry name" value="LIPASE"/>
    <property type="match status" value="1"/>
</dbReference>
<dbReference type="Proteomes" id="UP000694941">
    <property type="component" value="Unplaced"/>
</dbReference>
<comment type="subcellular location">
    <subcellularLocation>
        <location evidence="1">Lipid droplet</location>
    </subcellularLocation>
</comment>
<protein>
    <recommendedName>
        <fullName evidence="3">Lipid droplet-associated hydrolase</fullName>
        <ecNumber evidence="7">3.1.1.13</ecNumber>
    </recommendedName>
    <alternativeName>
        <fullName evidence="6">Lipid droplet-associated serine hydrolase</fullName>
    </alternativeName>
</protein>
<dbReference type="Gene3D" id="3.40.50.1820">
    <property type="entry name" value="alpha/beta hydrolase"/>
    <property type="match status" value="1"/>
</dbReference>
<evidence type="ECO:0000256" key="6">
    <source>
        <dbReference type="ARBA" id="ARBA00031924"/>
    </source>
</evidence>
<reference evidence="10" key="1">
    <citation type="submission" date="2025-08" db="UniProtKB">
        <authorList>
            <consortium name="RefSeq"/>
        </authorList>
    </citation>
    <scope>IDENTIFICATION</scope>
    <source>
        <tissue evidence="10">Muscle</tissue>
    </source>
</reference>
<evidence type="ECO:0000313" key="10">
    <source>
        <dbReference type="RefSeq" id="XP_022237134.1"/>
    </source>
</evidence>
<organism evidence="9 10">
    <name type="scientific">Limulus polyphemus</name>
    <name type="common">Atlantic horseshoe crab</name>
    <dbReference type="NCBI Taxonomy" id="6850"/>
    <lineage>
        <taxon>Eukaryota</taxon>
        <taxon>Metazoa</taxon>
        <taxon>Ecdysozoa</taxon>
        <taxon>Arthropoda</taxon>
        <taxon>Chelicerata</taxon>
        <taxon>Merostomata</taxon>
        <taxon>Xiphosura</taxon>
        <taxon>Limulidae</taxon>
        <taxon>Limulus</taxon>
    </lineage>
</organism>
<dbReference type="Pfam" id="PF10230">
    <property type="entry name" value="LIDHydrolase"/>
    <property type="match status" value="1"/>
</dbReference>
<dbReference type="InterPro" id="IPR029058">
    <property type="entry name" value="AB_hydrolase_fold"/>
</dbReference>
<gene>
    <name evidence="10" type="primary">LOC106477087</name>
</gene>
<dbReference type="PANTHER" id="PTHR13390:SF0">
    <property type="entry name" value="LIPID DROPLET-ASSOCIATED HYDROLASE"/>
    <property type="match status" value="1"/>
</dbReference>
<evidence type="ECO:0000256" key="8">
    <source>
        <dbReference type="ARBA" id="ARBA00049527"/>
    </source>
</evidence>
<dbReference type="InterPro" id="IPR019363">
    <property type="entry name" value="LDAH"/>
</dbReference>
<keyword evidence="9" id="KW-1185">Reference proteome</keyword>
<evidence type="ECO:0000256" key="7">
    <source>
        <dbReference type="ARBA" id="ARBA00039150"/>
    </source>
</evidence>
<keyword evidence="4" id="KW-0551">Lipid droplet</keyword>
<evidence type="ECO:0000256" key="1">
    <source>
        <dbReference type="ARBA" id="ARBA00004502"/>
    </source>
</evidence>
<evidence type="ECO:0000313" key="9">
    <source>
        <dbReference type="Proteomes" id="UP000694941"/>
    </source>
</evidence>
<keyword evidence="5" id="KW-0378">Hydrolase</keyword>
<evidence type="ECO:0000256" key="5">
    <source>
        <dbReference type="ARBA" id="ARBA00022801"/>
    </source>
</evidence>
<evidence type="ECO:0000256" key="2">
    <source>
        <dbReference type="ARBA" id="ARBA00008300"/>
    </source>
</evidence>
<accession>A0ABM1S0H9</accession>
<evidence type="ECO:0000256" key="3">
    <source>
        <dbReference type="ARBA" id="ARBA00019242"/>
    </source>
</evidence>
<evidence type="ECO:0000256" key="4">
    <source>
        <dbReference type="ARBA" id="ARBA00022677"/>
    </source>
</evidence>
<dbReference type="GeneID" id="106477087"/>
<comment type="similarity">
    <text evidence="2">Belongs to the AB hydrolase superfamily. LDAH family.</text>
</comment>
<dbReference type="SUPFAM" id="SSF53474">
    <property type="entry name" value="alpha/beta-Hydrolases"/>
    <property type="match status" value="1"/>
</dbReference>
<dbReference type="EC" id="3.1.1.13" evidence="7"/>